<dbReference type="PANTHER" id="PTHR31499">
    <property type="entry name" value="MYB FAMILY TRANSCRIPTION FACTOR PHL11"/>
    <property type="match status" value="1"/>
</dbReference>
<dbReference type="InterPro" id="IPR001005">
    <property type="entry name" value="SANT/Myb"/>
</dbReference>
<dbReference type="Proteomes" id="UP001168098">
    <property type="component" value="Unassembled WGS sequence"/>
</dbReference>
<dbReference type="Pfam" id="PF00249">
    <property type="entry name" value="Myb_DNA-binding"/>
    <property type="match status" value="1"/>
</dbReference>
<gene>
    <name evidence="9" type="ORF">PVL29_002446</name>
</gene>
<evidence type="ECO:0000256" key="2">
    <source>
        <dbReference type="ARBA" id="ARBA00006783"/>
    </source>
</evidence>
<dbReference type="AlphaFoldDB" id="A0AA39E2S5"/>
<comment type="subcellular location">
    <subcellularLocation>
        <location evidence="1">Nucleus</location>
    </subcellularLocation>
</comment>
<dbReference type="InterPro" id="IPR017930">
    <property type="entry name" value="Myb_dom"/>
</dbReference>
<dbReference type="InterPro" id="IPR006447">
    <property type="entry name" value="Myb_dom_plants"/>
</dbReference>
<dbReference type="GO" id="GO:0003700">
    <property type="term" value="F:DNA-binding transcription factor activity"/>
    <property type="evidence" value="ECO:0007669"/>
    <property type="project" value="InterPro"/>
</dbReference>
<feature type="region of interest" description="Disordered" evidence="7">
    <location>
        <begin position="70"/>
        <end position="101"/>
    </location>
</feature>
<dbReference type="PROSITE" id="PS51294">
    <property type="entry name" value="HTH_MYB"/>
    <property type="match status" value="1"/>
</dbReference>
<evidence type="ECO:0000256" key="5">
    <source>
        <dbReference type="ARBA" id="ARBA00023163"/>
    </source>
</evidence>
<evidence type="ECO:0000256" key="1">
    <source>
        <dbReference type="ARBA" id="ARBA00004123"/>
    </source>
</evidence>
<keyword evidence="3" id="KW-0805">Transcription regulation</keyword>
<sequence>MERGYENGVVMTRDPRPRLRWTPDLHDRFVDAVTKLGGPHKATPKSVLRLMGMKGLTLYHLKSHLQKYRLGQQSRKQSITENSDYRTHASGTSAKSSSRNNEQGGILIAEALRCQVEVQKQLLAQIEVQKKLQMRIEAQGKYLQAVLDKAQQSLSINVNCPGSLEAMRTQLTNFNMALSSLMENRNEEEMKVNIIEKSIPSNRANGLVFTAYQEAEELVKEDVKFREGESFRHFDLNTKGNYEFAGANGADFEAKMIAYRR</sequence>
<evidence type="ECO:0000256" key="6">
    <source>
        <dbReference type="ARBA" id="ARBA00023242"/>
    </source>
</evidence>
<dbReference type="GO" id="GO:0003677">
    <property type="term" value="F:DNA binding"/>
    <property type="evidence" value="ECO:0007669"/>
    <property type="project" value="InterPro"/>
</dbReference>
<dbReference type="GO" id="GO:0005634">
    <property type="term" value="C:nucleus"/>
    <property type="evidence" value="ECO:0007669"/>
    <property type="project" value="UniProtKB-SubCell"/>
</dbReference>
<feature type="compositionally biased region" description="Polar residues" evidence="7">
    <location>
        <begin position="89"/>
        <end position="101"/>
    </location>
</feature>
<dbReference type="EMBL" id="JARBHA010000002">
    <property type="protein sequence ID" value="KAJ9707426.1"/>
    <property type="molecule type" value="Genomic_DNA"/>
</dbReference>
<keyword evidence="6" id="KW-0539">Nucleus</keyword>
<evidence type="ECO:0000313" key="9">
    <source>
        <dbReference type="EMBL" id="KAJ9707426.1"/>
    </source>
</evidence>
<feature type="domain" description="HTH myb-type" evidence="8">
    <location>
        <begin position="13"/>
        <end position="73"/>
    </location>
</feature>
<dbReference type="InterPro" id="IPR025756">
    <property type="entry name" value="Myb_CC_LHEQLE"/>
</dbReference>
<name>A0AA39E2S5_VITRO</name>
<evidence type="ECO:0000256" key="3">
    <source>
        <dbReference type="ARBA" id="ARBA00023015"/>
    </source>
</evidence>
<dbReference type="Pfam" id="PF14379">
    <property type="entry name" value="Myb_CC_LHEQLE"/>
    <property type="match status" value="1"/>
</dbReference>
<protein>
    <recommendedName>
        <fullName evidence="8">HTH myb-type domain-containing protein</fullName>
    </recommendedName>
</protein>
<keyword evidence="5" id="KW-0804">Transcription</keyword>
<feature type="compositionally biased region" description="Polar residues" evidence="7">
    <location>
        <begin position="71"/>
        <end position="82"/>
    </location>
</feature>
<evidence type="ECO:0000259" key="8">
    <source>
        <dbReference type="PROSITE" id="PS51294"/>
    </source>
</evidence>
<proteinExistence type="inferred from homology"/>
<evidence type="ECO:0000256" key="4">
    <source>
        <dbReference type="ARBA" id="ARBA00023054"/>
    </source>
</evidence>
<accession>A0AA39E2S5</accession>
<dbReference type="PANTHER" id="PTHR31499:SF23">
    <property type="entry name" value="MYB FAMILY TRANSCRIPTION FACTOR PHL11"/>
    <property type="match status" value="1"/>
</dbReference>
<dbReference type="SUPFAM" id="SSF46689">
    <property type="entry name" value="Homeodomain-like"/>
    <property type="match status" value="1"/>
</dbReference>
<comment type="similarity">
    <text evidence="2">Belongs to the MYB-CC family.</text>
</comment>
<dbReference type="NCBIfam" id="TIGR01557">
    <property type="entry name" value="myb_SHAQKYF"/>
    <property type="match status" value="1"/>
</dbReference>
<dbReference type="InterPro" id="IPR009057">
    <property type="entry name" value="Homeodomain-like_sf"/>
</dbReference>
<evidence type="ECO:0000256" key="7">
    <source>
        <dbReference type="SAM" id="MobiDB-lite"/>
    </source>
</evidence>
<dbReference type="InterPro" id="IPR046955">
    <property type="entry name" value="PHR1-like"/>
</dbReference>
<comment type="caution">
    <text evidence="9">The sequence shown here is derived from an EMBL/GenBank/DDBJ whole genome shotgun (WGS) entry which is preliminary data.</text>
</comment>
<dbReference type="FunFam" id="1.10.10.60:FF:000002">
    <property type="entry name" value="Myb family transcription factor"/>
    <property type="match status" value="1"/>
</dbReference>
<dbReference type="Gene3D" id="1.10.10.60">
    <property type="entry name" value="Homeodomain-like"/>
    <property type="match status" value="1"/>
</dbReference>
<keyword evidence="4" id="KW-0175">Coiled coil</keyword>
<reference evidence="9 10" key="1">
    <citation type="journal article" date="2023" name="BMC Biotechnol.">
        <title>Vitis rotundifolia cv Carlos genome sequencing.</title>
        <authorList>
            <person name="Huff M."/>
            <person name="Hulse-Kemp A."/>
            <person name="Scheffler B."/>
            <person name="Youngblood R."/>
            <person name="Simpson S."/>
            <person name="Babiker E."/>
            <person name="Staton M."/>
        </authorList>
    </citation>
    <scope>NUCLEOTIDE SEQUENCE [LARGE SCALE GENOMIC DNA]</scope>
    <source>
        <tissue evidence="9">Leaf</tissue>
    </source>
</reference>
<organism evidence="9 10">
    <name type="scientific">Vitis rotundifolia</name>
    <name type="common">Muscadine grape</name>
    <dbReference type="NCBI Taxonomy" id="103349"/>
    <lineage>
        <taxon>Eukaryota</taxon>
        <taxon>Viridiplantae</taxon>
        <taxon>Streptophyta</taxon>
        <taxon>Embryophyta</taxon>
        <taxon>Tracheophyta</taxon>
        <taxon>Spermatophyta</taxon>
        <taxon>Magnoliopsida</taxon>
        <taxon>eudicotyledons</taxon>
        <taxon>Gunneridae</taxon>
        <taxon>Pentapetalae</taxon>
        <taxon>rosids</taxon>
        <taxon>Vitales</taxon>
        <taxon>Vitaceae</taxon>
        <taxon>Viteae</taxon>
        <taxon>Vitis</taxon>
    </lineage>
</organism>
<keyword evidence="10" id="KW-1185">Reference proteome</keyword>
<evidence type="ECO:0000313" key="10">
    <source>
        <dbReference type="Proteomes" id="UP001168098"/>
    </source>
</evidence>